<dbReference type="GO" id="GO:0004672">
    <property type="term" value="F:protein kinase activity"/>
    <property type="evidence" value="ECO:0007669"/>
    <property type="project" value="InterPro"/>
</dbReference>
<dbReference type="SUPFAM" id="SSF48371">
    <property type="entry name" value="ARM repeat"/>
    <property type="match status" value="1"/>
</dbReference>
<keyword evidence="4" id="KW-1185">Reference proteome</keyword>
<feature type="region of interest" description="Disordered" evidence="1">
    <location>
        <begin position="410"/>
        <end position="455"/>
    </location>
</feature>
<dbReference type="Proteomes" id="UP001165065">
    <property type="component" value="Unassembled WGS sequence"/>
</dbReference>
<feature type="domain" description="Protein kinase" evidence="2">
    <location>
        <begin position="12"/>
        <end position="270"/>
    </location>
</feature>
<comment type="caution">
    <text evidence="3">The sequence shown here is derived from an EMBL/GenBank/DDBJ whole genome shotgun (WGS) entry which is preliminary data.</text>
</comment>
<dbReference type="InterPro" id="IPR000719">
    <property type="entry name" value="Prot_kinase_dom"/>
</dbReference>
<organism evidence="3 4">
    <name type="scientific">Triparma columacea</name>
    <dbReference type="NCBI Taxonomy" id="722753"/>
    <lineage>
        <taxon>Eukaryota</taxon>
        <taxon>Sar</taxon>
        <taxon>Stramenopiles</taxon>
        <taxon>Ochrophyta</taxon>
        <taxon>Bolidophyceae</taxon>
        <taxon>Parmales</taxon>
        <taxon>Triparmaceae</taxon>
        <taxon>Triparma</taxon>
    </lineage>
</organism>
<dbReference type="GO" id="GO:0008017">
    <property type="term" value="F:microtubule binding"/>
    <property type="evidence" value="ECO:0007669"/>
    <property type="project" value="InterPro"/>
</dbReference>
<accession>A0A9W7GAS5</accession>
<dbReference type="PANTHER" id="PTHR46562">
    <property type="entry name" value="SERINE/THREONINE-KINASE ULK4-LIKE PROTEIN-RELATED"/>
    <property type="match status" value="1"/>
</dbReference>
<dbReference type="PROSITE" id="PS50011">
    <property type="entry name" value="PROTEIN_KINASE_DOM"/>
    <property type="match status" value="1"/>
</dbReference>
<dbReference type="InterPro" id="IPR044591">
    <property type="entry name" value="RUK"/>
</dbReference>
<dbReference type="InterPro" id="IPR016024">
    <property type="entry name" value="ARM-type_fold"/>
</dbReference>
<protein>
    <recommendedName>
        <fullName evidence="2">Protein kinase domain-containing protein</fullName>
    </recommendedName>
</protein>
<evidence type="ECO:0000313" key="3">
    <source>
        <dbReference type="EMBL" id="GMI38453.1"/>
    </source>
</evidence>
<evidence type="ECO:0000256" key="1">
    <source>
        <dbReference type="SAM" id="MobiDB-lite"/>
    </source>
</evidence>
<dbReference type="Gene3D" id="1.10.510.10">
    <property type="entry name" value="Transferase(Phosphotransferase) domain 1"/>
    <property type="match status" value="1"/>
</dbReference>
<feature type="compositionally biased region" description="Acidic residues" evidence="1">
    <location>
        <begin position="345"/>
        <end position="372"/>
    </location>
</feature>
<proteinExistence type="predicted"/>
<gene>
    <name evidence="3" type="ORF">TrCOL_g1148</name>
</gene>
<dbReference type="Pfam" id="PF00069">
    <property type="entry name" value="Pkinase"/>
    <property type="match status" value="1"/>
</dbReference>
<evidence type="ECO:0000313" key="4">
    <source>
        <dbReference type="Proteomes" id="UP001165065"/>
    </source>
</evidence>
<evidence type="ECO:0000259" key="2">
    <source>
        <dbReference type="PROSITE" id="PS50011"/>
    </source>
</evidence>
<dbReference type="InterPro" id="IPR011009">
    <property type="entry name" value="Kinase-like_dom_sf"/>
</dbReference>
<dbReference type="OrthoDB" id="24822at2759"/>
<dbReference type="EMBL" id="BRYA01000085">
    <property type="protein sequence ID" value="GMI38453.1"/>
    <property type="molecule type" value="Genomic_DNA"/>
</dbReference>
<feature type="region of interest" description="Disordered" evidence="1">
    <location>
        <begin position="314"/>
        <end position="390"/>
    </location>
</feature>
<dbReference type="GO" id="GO:0005524">
    <property type="term" value="F:ATP binding"/>
    <property type="evidence" value="ECO:0007669"/>
    <property type="project" value="InterPro"/>
</dbReference>
<sequence length="1323" mass="145420">MEKFHIYEEISVAEGSSSSKESSNQVYKGRERATIQYVAIKRIDKSLIDLVSTSVGWMHRMSSSNVVRFVDWYETRNNLWVITEYCPGGALRRVLKDDKRLPESSIRGFMVDIIRGLFHAHAQGVVLGCGICPDGVLLDEFGVSKLNCFKYASRRGGDRAGGVEGGVLYEAPENLMSIRGGEKGDLWALGVCMYEMFFGAVPFEGDDAKRMICEMELTWTVVGEGRGDVLDRTANTTTASWAFKHLVAGILKKDPTERMGWEDIVRHEFWEGGLDNLRDKVDKLPPNEAWEAKMVKYLQGKRWDAGDAKRKVEGARKAKVRGRGGGGENYGELRTTTDIWKSAIAEEDEQGGGEEEEEEEEEEESGYEDGTVDDDKYDHESGGALTESNLTAISGVEELNVIETTGVSGFKDGREADELSETSLTEGIGIGDNDESLTSESIRTSTPPPDKTPLKTPSLNELIYTNQDFLPRPIYPTVWKGEGALDLRWSKGRVSVDVRSRDEVKAMTSQALEQYFGRIYKSLSNCAESQKEGVYRYMYELCDLEPVANLVANSSFLKRVIKDARGGGGATVVAGRVFRHASYLHYDPGVVKSLKELYRNTKGDYRKVAAAALGEIVFYSRSQGREEGWTILGLEEVEDMVRDRDRGVREVGCRVVENCMAVGQGGGGGWIGKVKEEGDGVVAQVFCTALAGGAKKVRDMGFVVEKGEEGREERRIRDEVEREGFRERVERGIKEGNTRSQATWCNVLNVTLWCGRGRTLTAMTDIISRSNVLDELLLLSERGATSILRGKATLAAIMCARADGEALKRIAKKERWIKALSQKGEYGKAAIGFLRDVAKNKLSEFRTLVQSKRFKSKDVQECASVLLTCIPILSSRTIKKAGGVDGSFVRNVGWGLNWREGGEDWLNAVLGVAEVVVEDDSVRQQYEMELIDSVVPNLIRLLDDPPNVEGRLVALSLLRLCLPGMFVGGGKGEVLRRLGVSLLEVLPAVISSQDSHISQYSLLLLSELCGATGSLLGKGQKSVWEGCSRIVARGEIVECLVEKIADGGKIANCLLSIIENGYKESVGLSEANLPPVVRRLLEEGISVKACEALSRDGEAGALGWLNVIKCLVCVVTSSMPKESIMEGNPLESPPPGKAWGDGEDAWGSTILSPGDVQRMNLRTPDSKGRGNSDYILCRKCLEDLASFGSLFVSVMLIEGEEKRRGVESAASYILAALAKLTGGTSFFKELVEFKRGGKSAIEVMRGMLSRAVDGEGEYSRCIVRLLRVLGLGEDVVVRRIQKDEAFVKVLTRMAVEGMDRGENGKEIIKGATSLVNRISFSQN</sequence>
<reference evidence="4" key="1">
    <citation type="journal article" date="2023" name="Commun. Biol.">
        <title>Genome analysis of Parmales, the sister group of diatoms, reveals the evolutionary specialization of diatoms from phago-mixotrophs to photoautotrophs.</title>
        <authorList>
            <person name="Ban H."/>
            <person name="Sato S."/>
            <person name="Yoshikawa S."/>
            <person name="Yamada K."/>
            <person name="Nakamura Y."/>
            <person name="Ichinomiya M."/>
            <person name="Sato N."/>
            <person name="Blanc-Mathieu R."/>
            <person name="Endo H."/>
            <person name="Kuwata A."/>
            <person name="Ogata H."/>
        </authorList>
    </citation>
    <scope>NUCLEOTIDE SEQUENCE [LARGE SCALE GENOMIC DNA]</scope>
</reference>
<name>A0A9W7GAS5_9STRA</name>
<dbReference type="SUPFAM" id="SSF56112">
    <property type="entry name" value="Protein kinase-like (PK-like)"/>
    <property type="match status" value="1"/>
</dbReference>
<dbReference type="PANTHER" id="PTHR46562:SF1">
    <property type="entry name" value="SERINE_THREONINE-PROTEIN KINASE ULK4"/>
    <property type="match status" value="1"/>
</dbReference>